<dbReference type="KEGG" id="pars:DRW48_15235"/>
<evidence type="ECO:0000256" key="2">
    <source>
        <dbReference type="ARBA" id="ARBA00022505"/>
    </source>
</evidence>
<dbReference type="GO" id="GO:0046872">
    <property type="term" value="F:metal ion binding"/>
    <property type="evidence" value="ECO:0007669"/>
    <property type="project" value="UniProtKB-KW"/>
</dbReference>
<dbReference type="SUPFAM" id="SSF53850">
    <property type="entry name" value="Periplasmic binding protein-like II"/>
    <property type="match status" value="1"/>
</dbReference>
<accession>A0A344PN94</accession>
<evidence type="ECO:0000313" key="8">
    <source>
        <dbReference type="EMBL" id="AXC50849.1"/>
    </source>
</evidence>
<dbReference type="FunFam" id="3.40.190.10:FF:000035">
    <property type="entry name" value="Molybdate ABC transporter substrate-binding protein"/>
    <property type="match status" value="1"/>
</dbReference>
<dbReference type="Gene3D" id="3.40.190.10">
    <property type="entry name" value="Periplasmic binding protein-like II"/>
    <property type="match status" value="2"/>
</dbReference>
<feature type="chain" id="PRO_5016765436" evidence="7">
    <location>
        <begin position="24"/>
        <end position="266"/>
    </location>
</feature>
<feature type="binding site" evidence="6">
    <location>
        <position position="191"/>
    </location>
    <ligand>
        <name>molybdate</name>
        <dbReference type="ChEBI" id="CHEBI:36264"/>
    </ligand>
</feature>
<feature type="binding site" evidence="6">
    <location>
        <position position="33"/>
    </location>
    <ligand>
        <name>molybdate</name>
        <dbReference type="ChEBI" id="CHEBI:36264"/>
    </ligand>
</feature>
<evidence type="ECO:0000256" key="7">
    <source>
        <dbReference type="SAM" id="SignalP"/>
    </source>
</evidence>
<keyword evidence="2 6" id="KW-0500">Molybdenum</keyword>
<dbReference type="GO" id="GO:1901359">
    <property type="term" value="F:tungstate binding"/>
    <property type="evidence" value="ECO:0007669"/>
    <property type="project" value="UniProtKB-ARBA"/>
</dbReference>
<dbReference type="GO" id="GO:0030288">
    <property type="term" value="C:outer membrane-bounded periplasmic space"/>
    <property type="evidence" value="ECO:0007669"/>
    <property type="project" value="TreeGrafter"/>
</dbReference>
<dbReference type="GO" id="GO:0030973">
    <property type="term" value="F:molybdate ion binding"/>
    <property type="evidence" value="ECO:0007669"/>
    <property type="project" value="TreeGrafter"/>
</dbReference>
<dbReference type="PANTHER" id="PTHR30632">
    <property type="entry name" value="MOLYBDATE-BINDING PERIPLASMIC PROTEIN"/>
    <property type="match status" value="1"/>
</dbReference>
<evidence type="ECO:0000256" key="5">
    <source>
        <dbReference type="ARBA" id="ARBA00062515"/>
    </source>
</evidence>
<dbReference type="EMBL" id="CP030918">
    <property type="protein sequence ID" value="AXC50849.1"/>
    <property type="molecule type" value="Genomic_DNA"/>
</dbReference>
<dbReference type="AlphaFoldDB" id="A0A344PN94"/>
<evidence type="ECO:0000313" key="9">
    <source>
        <dbReference type="Proteomes" id="UP000252023"/>
    </source>
</evidence>
<reference evidence="9" key="1">
    <citation type="submission" date="2018-07" db="EMBL/GenBank/DDBJ databases">
        <title>Genome sequencing of Paracoccus sp. SC2-6.</title>
        <authorList>
            <person name="Heo J."/>
            <person name="Kim S.-J."/>
            <person name="Kwon S.-W."/>
        </authorList>
    </citation>
    <scope>NUCLEOTIDE SEQUENCE [LARGE SCALE GENOMIC DNA]</scope>
    <source>
        <strain evidence="9">SC2-6</strain>
    </source>
</reference>
<feature type="binding site" evidence="6">
    <location>
        <position position="173"/>
    </location>
    <ligand>
        <name>molybdate</name>
        <dbReference type="ChEBI" id="CHEBI:36264"/>
    </ligand>
</feature>
<dbReference type="InterPro" id="IPR005950">
    <property type="entry name" value="ModA"/>
</dbReference>
<dbReference type="Pfam" id="PF13531">
    <property type="entry name" value="SBP_bac_11"/>
    <property type="match status" value="1"/>
</dbReference>
<dbReference type="PIRSF" id="PIRSF004846">
    <property type="entry name" value="ModA"/>
    <property type="match status" value="1"/>
</dbReference>
<feature type="binding site" evidence="6">
    <location>
        <position position="60"/>
    </location>
    <ligand>
        <name>molybdate</name>
        <dbReference type="ChEBI" id="CHEBI:36264"/>
    </ligand>
</feature>
<feature type="binding site" evidence="6">
    <location>
        <position position="146"/>
    </location>
    <ligand>
        <name>molybdate</name>
        <dbReference type="ChEBI" id="CHEBI:36264"/>
    </ligand>
</feature>
<dbReference type="GO" id="GO:0015689">
    <property type="term" value="P:molybdate ion transport"/>
    <property type="evidence" value="ECO:0007669"/>
    <property type="project" value="InterPro"/>
</dbReference>
<dbReference type="RefSeq" id="WP_114077137.1">
    <property type="nucleotide sequence ID" value="NZ_CP030918.1"/>
</dbReference>
<proteinExistence type="inferred from homology"/>
<dbReference type="OrthoDB" id="9785015at2"/>
<keyword evidence="9" id="KW-1185">Reference proteome</keyword>
<evidence type="ECO:0000256" key="1">
    <source>
        <dbReference type="ARBA" id="ARBA00009175"/>
    </source>
</evidence>
<dbReference type="InterPro" id="IPR050682">
    <property type="entry name" value="ModA/WtpA"/>
</dbReference>
<organism evidence="8 9">
    <name type="scientific">Paracoccus suum</name>
    <dbReference type="NCBI Taxonomy" id="2259340"/>
    <lineage>
        <taxon>Bacteria</taxon>
        <taxon>Pseudomonadati</taxon>
        <taxon>Pseudomonadota</taxon>
        <taxon>Alphaproteobacteria</taxon>
        <taxon>Rhodobacterales</taxon>
        <taxon>Paracoccaceae</taxon>
        <taxon>Paracoccus</taxon>
    </lineage>
</organism>
<keyword evidence="3 6" id="KW-0479">Metal-binding</keyword>
<keyword evidence="4 7" id="KW-0732">Signal</keyword>
<protein>
    <submittedName>
        <fullName evidence="8">Molybdate ABC transporter substrate-binding protein</fullName>
    </submittedName>
</protein>
<feature type="signal peptide" evidence="7">
    <location>
        <begin position="1"/>
        <end position="23"/>
    </location>
</feature>
<dbReference type="NCBIfam" id="TIGR01256">
    <property type="entry name" value="modA"/>
    <property type="match status" value="1"/>
</dbReference>
<dbReference type="PANTHER" id="PTHR30632:SF17">
    <property type="entry name" value="MOLYBDATE-BINDING PROTEIN MODA"/>
    <property type="match status" value="1"/>
</dbReference>
<dbReference type="Proteomes" id="UP000252023">
    <property type="component" value="Chromosome"/>
</dbReference>
<name>A0A344PN94_9RHOB</name>
<comment type="similarity">
    <text evidence="1">Belongs to the bacterial solute-binding protein ModA family.</text>
</comment>
<sequence length="266" mass="26977">MRTPHILAAALALGLAATAPAKAADITIFAAASLKTALDKATAAWQAAHDDKIVVSYAGSPQLARQIQQGAPADIFISAAPEWMDTLAGDKLIDPASRRDLLGNTLVLVAPAADGAPVELTSKDALTGRLGADGKLAMALVDSVPAGVYGKEALTHLGLWDGVEARVAQAENVRAALALVAQGEAPLGIVYATDAHAEPKVTTVATFPEDSHAPIIYPAALVTHDGAAAKPEAASFLDQLTTGPARADLGAEGFVVLPSPAPAAKP</sequence>
<evidence type="ECO:0000256" key="3">
    <source>
        <dbReference type="ARBA" id="ARBA00022723"/>
    </source>
</evidence>
<evidence type="ECO:0000256" key="4">
    <source>
        <dbReference type="ARBA" id="ARBA00022729"/>
    </source>
</evidence>
<evidence type="ECO:0000256" key="6">
    <source>
        <dbReference type="PIRSR" id="PIRSR004846-1"/>
    </source>
</evidence>
<comment type="subunit">
    <text evidence="5">The complex is composed of two ATP-binding proteins (ModC), two transmembrane proteins (ModB) and a solute-binding protein (ModA).</text>
</comment>
<gene>
    <name evidence="8" type="primary">modA</name>
    <name evidence="8" type="ORF">DRW48_15235</name>
</gene>